<evidence type="ECO:0000313" key="3">
    <source>
        <dbReference type="Proteomes" id="UP000694044"/>
    </source>
</evidence>
<feature type="region of interest" description="Disordered" evidence="1">
    <location>
        <begin position="63"/>
        <end position="94"/>
    </location>
</feature>
<comment type="caution">
    <text evidence="2">The sequence shown here is derived from an EMBL/GenBank/DDBJ whole genome shotgun (WGS) entry which is preliminary data.</text>
</comment>
<evidence type="ECO:0000313" key="2">
    <source>
        <dbReference type="EMBL" id="KAG7378392.1"/>
    </source>
</evidence>
<organism evidence="2 3">
    <name type="scientific">Phytophthora pseudosyringae</name>
    <dbReference type="NCBI Taxonomy" id="221518"/>
    <lineage>
        <taxon>Eukaryota</taxon>
        <taxon>Sar</taxon>
        <taxon>Stramenopiles</taxon>
        <taxon>Oomycota</taxon>
        <taxon>Peronosporomycetes</taxon>
        <taxon>Peronosporales</taxon>
        <taxon>Peronosporaceae</taxon>
        <taxon>Phytophthora</taxon>
    </lineage>
</organism>
<reference evidence="2" key="1">
    <citation type="submission" date="2021-02" db="EMBL/GenBank/DDBJ databases">
        <authorList>
            <person name="Palmer J.M."/>
        </authorList>
    </citation>
    <scope>NUCLEOTIDE SEQUENCE</scope>
    <source>
        <strain evidence="2">SCRP734</strain>
    </source>
</reference>
<protein>
    <recommendedName>
        <fullName evidence="4">M96 mating-specific protein family</fullName>
    </recommendedName>
</protein>
<dbReference type="OrthoDB" id="115487at2759"/>
<gene>
    <name evidence="2" type="ORF">PHYPSEUDO_010144</name>
</gene>
<accession>A0A8T1VAU0</accession>
<dbReference type="EMBL" id="JAGDFM010000428">
    <property type="protein sequence ID" value="KAG7378392.1"/>
    <property type="molecule type" value="Genomic_DNA"/>
</dbReference>
<dbReference type="Proteomes" id="UP000694044">
    <property type="component" value="Unassembled WGS sequence"/>
</dbReference>
<sequence length="411" mass="46359">MELSPPLLVACDDAATLEAALDLVDHCADPVSGSVDPDQTQDFDVTLSEFLDHVEIPALNPETHAEENNEPPRPHDAVVVSEPSRRRRTTPKQEIAQLRAEERELACRLENLRLNAYSQKRRKNSSVLPFWKKIASRQSQSRLDSERENRRLRSLVAMHVGRAKRLSLVWKKQMAAEGYMKAHATNSEHEDELFTPDTPAVIERLTQDADAIYAGLDAFMGGVRQQVRSQSPFLEHEDSYSLPFESDVVDRAIWHAFGSRFRGHQHRACVKDDTITCCALRWLRLSNLNMRLRIRWVARRYREAACTVYITRVFLEPLHLAVPSTVGFSETQVSIVSASRSLADTRADTASSQVKTYASVSGDGLHGGTGDGMRAWMASTDAEAARNLWMNAFQMRKNAIEDQLFEESQAL</sequence>
<name>A0A8T1VAU0_9STRA</name>
<evidence type="ECO:0000256" key="1">
    <source>
        <dbReference type="SAM" id="MobiDB-lite"/>
    </source>
</evidence>
<keyword evidence="3" id="KW-1185">Reference proteome</keyword>
<dbReference type="AlphaFoldDB" id="A0A8T1VAU0"/>
<evidence type="ECO:0008006" key="4">
    <source>
        <dbReference type="Google" id="ProtNLM"/>
    </source>
</evidence>
<proteinExistence type="predicted"/>
<feature type="compositionally biased region" description="Basic and acidic residues" evidence="1">
    <location>
        <begin position="63"/>
        <end position="76"/>
    </location>
</feature>